<proteinExistence type="predicted"/>
<name>A0A5R9JAT3_9PROT</name>
<evidence type="ECO:0000313" key="3">
    <source>
        <dbReference type="Proteomes" id="UP000305654"/>
    </source>
</evidence>
<reference evidence="2 3" key="1">
    <citation type="submission" date="2019-05" db="EMBL/GenBank/DDBJ databases">
        <authorList>
            <person name="Pankratov T."/>
            <person name="Grouzdev D."/>
        </authorList>
    </citation>
    <scope>NUCLEOTIDE SEQUENCE [LARGE SCALE GENOMIC DNA]</scope>
    <source>
        <strain evidence="2 3">KEBCLARHB70R</strain>
    </source>
</reference>
<feature type="compositionally biased region" description="Gly residues" evidence="1">
    <location>
        <begin position="89"/>
        <end position="99"/>
    </location>
</feature>
<feature type="compositionally biased region" description="Gly residues" evidence="1">
    <location>
        <begin position="106"/>
        <end position="117"/>
    </location>
</feature>
<comment type="caution">
    <text evidence="2">The sequence shown here is derived from an EMBL/GenBank/DDBJ whole genome shotgun (WGS) entry which is preliminary data.</text>
</comment>
<gene>
    <name evidence="2" type="ORF">FE263_01425</name>
</gene>
<feature type="compositionally biased region" description="Polar residues" evidence="1">
    <location>
        <begin position="185"/>
        <end position="205"/>
    </location>
</feature>
<dbReference type="EMBL" id="VCDI01000001">
    <property type="protein sequence ID" value="TLU73913.1"/>
    <property type="molecule type" value="Genomic_DNA"/>
</dbReference>
<dbReference type="Proteomes" id="UP000305654">
    <property type="component" value="Unassembled WGS sequence"/>
</dbReference>
<evidence type="ECO:0008006" key="4">
    <source>
        <dbReference type="Google" id="ProtNLM"/>
    </source>
</evidence>
<evidence type="ECO:0000256" key="1">
    <source>
        <dbReference type="SAM" id="MobiDB-lite"/>
    </source>
</evidence>
<organism evidence="2 3">
    <name type="scientific">Lichenicoccus roseus</name>
    <dbReference type="NCBI Taxonomy" id="2683649"/>
    <lineage>
        <taxon>Bacteria</taxon>
        <taxon>Pseudomonadati</taxon>
        <taxon>Pseudomonadota</taxon>
        <taxon>Alphaproteobacteria</taxon>
        <taxon>Acetobacterales</taxon>
        <taxon>Acetobacteraceae</taxon>
        <taxon>Lichenicoccus</taxon>
    </lineage>
</organism>
<feature type="region of interest" description="Disordered" evidence="1">
    <location>
        <begin position="62"/>
        <end position="205"/>
    </location>
</feature>
<keyword evidence="3" id="KW-1185">Reference proteome</keyword>
<dbReference type="OrthoDB" id="7283399at2"/>
<protein>
    <recommendedName>
        <fullName evidence="4">DUF3035 domain-containing protein</fullName>
    </recommendedName>
</protein>
<evidence type="ECO:0000313" key="2">
    <source>
        <dbReference type="EMBL" id="TLU73913.1"/>
    </source>
</evidence>
<sequence length="205" mass="20281">MRRSALLCRLVLPSVLLLGGCSGLGKFFHDTVTLPGMNPNLPSGLSENKIRSEGHRFDEAPLLPERGNVWPGPPQPLPTLSDVSKEQGDGLGGGSGGGSRSPLSGGAPGLRDGGSMGMGENDAIEHGVTSEGGPSGSSNAYDGFGGAGGSLADPTVSAAGKPPHPSAKPTGSDGVARPIVIPNGDGTSTVIGPDGSVQTVNGTPK</sequence>
<dbReference type="AlphaFoldDB" id="A0A5R9JAT3"/>
<dbReference type="PROSITE" id="PS51257">
    <property type="entry name" value="PROKAR_LIPOPROTEIN"/>
    <property type="match status" value="1"/>
</dbReference>
<accession>A0A5R9JAT3</accession>